<keyword evidence="4" id="KW-1185">Reference proteome</keyword>
<feature type="signal peptide" evidence="1">
    <location>
        <begin position="1"/>
        <end position="27"/>
    </location>
</feature>
<accession>A0AAV0WB35</accession>
<dbReference type="SUPFAM" id="SSF53098">
    <property type="entry name" value="Ribonuclease H-like"/>
    <property type="match status" value="1"/>
</dbReference>
<comment type="caution">
    <text evidence="3">The sequence shown here is derived from an EMBL/GenBank/DDBJ whole genome shotgun (WGS) entry which is preliminary data.</text>
</comment>
<organism evidence="3 4">
    <name type="scientific">Macrosiphum euphorbiae</name>
    <name type="common">potato aphid</name>
    <dbReference type="NCBI Taxonomy" id="13131"/>
    <lineage>
        <taxon>Eukaryota</taxon>
        <taxon>Metazoa</taxon>
        <taxon>Ecdysozoa</taxon>
        <taxon>Arthropoda</taxon>
        <taxon>Hexapoda</taxon>
        <taxon>Insecta</taxon>
        <taxon>Pterygota</taxon>
        <taxon>Neoptera</taxon>
        <taxon>Paraneoptera</taxon>
        <taxon>Hemiptera</taxon>
        <taxon>Sternorrhyncha</taxon>
        <taxon>Aphidomorpha</taxon>
        <taxon>Aphidoidea</taxon>
        <taxon>Aphididae</taxon>
        <taxon>Macrosiphini</taxon>
        <taxon>Macrosiphum</taxon>
    </lineage>
</organism>
<dbReference type="Pfam" id="PF05699">
    <property type="entry name" value="Dimer_Tnp_hAT"/>
    <property type="match status" value="1"/>
</dbReference>
<name>A0AAV0WB35_9HEMI</name>
<protein>
    <recommendedName>
        <fullName evidence="2">HAT C-terminal dimerisation domain-containing protein</fullName>
    </recommendedName>
</protein>
<evidence type="ECO:0000259" key="2">
    <source>
        <dbReference type="Pfam" id="PF05699"/>
    </source>
</evidence>
<proteinExistence type="predicted"/>
<feature type="chain" id="PRO_5043773945" description="HAT C-terminal dimerisation domain-containing protein" evidence="1">
    <location>
        <begin position="28"/>
        <end position="313"/>
    </location>
</feature>
<evidence type="ECO:0000313" key="4">
    <source>
        <dbReference type="Proteomes" id="UP001160148"/>
    </source>
</evidence>
<keyword evidence="1" id="KW-0732">Signal</keyword>
<gene>
    <name evidence="3" type="ORF">MEUPH1_LOCUS9252</name>
</gene>
<evidence type="ECO:0000313" key="3">
    <source>
        <dbReference type="EMBL" id="CAI6353090.1"/>
    </source>
</evidence>
<dbReference type="AlphaFoldDB" id="A0AAV0WB35"/>
<dbReference type="EMBL" id="CARXXK010000002">
    <property type="protein sequence ID" value="CAI6353090.1"/>
    <property type="molecule type" value="Genomic_DNA"/>
</dbReference>
<evidence type="ECO:0000256" key="1">
    <source>
        <dbReference type="SAM" id="SignalP"/>
    </source>
</evidence>
<feature type="domain" description="HAT C-terminal dimerisation" evidence="2">
    <location>
        <begin position="141"/>
        <end position="214"/>
    </location>
</feature>
<sequence length="313" mass="36046">MNNVWQLTDILIFNLLFIPKWMTRLEADKPYISDVFYALLDIKSIMINKLPEINFLSKEEKKSILLFFDNRKTMALHPIHYASAIRLDPRYQGRQLESNNDIEGVEYIFLVSKLLIPEETQNVMCELAQYRTHEGLFSKQFIWSLEIENVSPSTWWNGICGSSSLSKIASGILSLPSSSAATERSFSTYSLIHTKKRNKLTNERAGKLLYIHQNQNNLHKKQVQKKNSQNTEKSIQSDVSETHSIVNEFHMAPSTSTFNINQLSEKVEAEAEHEMNIISSCSEEDWDTDDLVDNSMDTESFSSRSDFEEVINT</sequence>
<reference evidence="3 4" key="1">
    <citation type="submission" date="2023-01" db="EMBL/GenBank/DDBJ databases">
        <authorList>
            <person name="Whitehead M."/>
        </authorList>
    </citation>
    <scope>NUCLEOTIDE SEQUENCE [LARGE SCALE GENOMIC DNA]</scope>
</reference>
<dbReference type="GO" id="GO:0046983">
    <property type="term" value="F:protein dimerization activity"/>
    <property type="evidence" value="ECO:0007669"/>
    <property type="project" value="InterPro"/>
</dbReference>
<dbReference type="InterPro" id="IPR008906">
    <property type="entry name" value="HATC_C_dom"/>
</dbReference>
<dbReference type="InterPro" id="IPR012337">
    <property type="entry name" value="RNaseH-like_sf"/>
</dbReference>
<dbReference type="Proteomes" id="UP001160148">
    <property type="component" value="Unassembled WGS sequence"/>
</dbReference>